<dbReference type="Pfam" id="PF13458">
    <property type="entry name" value="Peripla_BP_6"/>
    <property type="match status" value="1"/>
</dbReference>
<reference evidence="3 4" key="1">
    <citation type="submission" date="2017-06" db="EMBL/GenBank/DDBJ databases">
        <authorList>
            <person name="Kim H.J."/>
            <person name="Triplett B.A."/>
        </authorList>
    </citation>
    <scope>NUCLEOTIDE SEQUENCE [LARGE SCALE GENOMIC DNA]</scope>
    <source>
        <strain evidence="3 4">DSM 8800</strain>
    </source>
</reference>
<dbReference type="EMBL" id="FZNQ01000015">
    <property type="protein sequence ID" value="SNR55656.1"/>
    <property type="molecule type" value="Genomic_DNA"/>
</dbReference>
<dbReference type="PROSITE" id="PS51318">
    <property type="entry name" value="TAT"/>
    <property type="match status" value="1"/>
</dbReference>
<dbReference type="InterPro" id="IPR051010">
    <property type="entry name" value="BCAA_transport"/>
</dbReference>
<keyword evidence="1" id="KW-0732">Signal</keyword>
<dbReference type="PROSITE" id="PS51257">
    <property type="entry name" value="PROKAR_LIPOPROTEIN"/>
    <property type="match status" value="1"/>
</dbReference>
<dbReference type="PANTHER" id="PTHR30483:SF6">
    <property type="entry name" value="PERIPLASMIC BINDING PROTEIN OF ABC TRANSPORTER FOR NATURAL AMINO ACIDS"/>
    <property type="match status" value="1"/>
</dbReference>
<evidence type="ECO:0000259" key="2">
    <source>
        <dbReference type="Pfam" id="PF13458"/>
    </source>
</evidence>
<evidence type="ECO:0000313" key="3">
    <source>
        <dbReference type="EMBL" id="SNR55656.1"/>
    </source>
</evidence>
<dbReference type="InterPro" id="IPR028082">
    <property type="entry name" value="Peripla_BP_I"/>
</dbReference>
<dbReference type="InterPro" id="IPR006311">
    <property type="entry name" value="TAT_signal"/>
</dbReference>
<protein>
    <submittedName>
        <fullName evidence="3">Amino acid/amide ABC transporter substrate-binding protein, HAAT family</fullName>
    </submittedName>
</protein>
<dbReference type="PANTHER" id="PTHR30483">
    <property type="entry name" value="LEUCINE-SPECIFIC-BINDING PROTEIN"/>
    <property type="match status" value="1"/>
</dbReference>
<dbReference type="SUPFAM" id="SSF53822">
    <property type="entry name" value="Periplasmic binding protein-like I"/>
    <property type="match status" value="1"/>
</dbReference>
<dbReference type="AlphaFoldDB" id="A0A238X9E0"/>
<feature type="domain" description="Leucine-binding protein" evidence="2">
    <location>
        <begin position="57"/>
        <end position="364"/>
    </location>
</feature>
<dbReference type="Proteomes" id="UP000198397">
    <property type="component" value="Unassembled WGS sequence"/>
</dbReference>
<dbReference type="CDD" id="cd06346">
    <property type="entry name" value="PBP1_ABC_ligand_binding-like"/>
    <property type="match status" value="1"/>
</dbReference>
<gene>
    <name evidence="3" type="ORF">SAMN06264855_11525</name>
</gene>
<keyword evidence="4" id="KW-1185">Reference proteome</keyword>
<dbReference type="OrthoDB" id="21336at2157"/>
<name>A0A238X9E0_HALVU</name>
<proteinExistence type="predicted"/>
<evidence type="ECO:0000313" key="4">
    <source>
        <dbReference type="Proteomes" id="UP000198397"/>
    </source>
</evidence>
<dbReference type="InterPro" id="IPR028081">
    <property type="entry name" value="Leu-bd"/>
</dbReference>
<dbReference type="Gene3D" id="3.40.50.2300">
    <property type="match status" value="2"/>
</dbReference>
<dbReference type="RefSeq" id="WP_089385428.1">
    <property type="nucleotide sequence ID" value="NZ_FZNQ01000015.1"/>
</dbReference>
<sequence length="431" mass="45059">MSRDTDTQRIDRRKFLAAGAGVGAASIAGCLGGDEGVEEDDGADDAADDGDDDLRDIMVGILMPETGDLGSLGVGIRDGARLVARQLDGEVDFNLDFATGDTQTDPQAGISEADSLVDAGYPAIVGAAASNVTLQVTRQSFIPNQVVGMSPSSTSPAITDLDDDGYIFRTAISDALQGPVAADFAMDEFGAETAGTLYLNDDYGQALEAAFVDAFEGNGGEALNRVSFEPEQPSYSSQLENALDDDPDLLFVIGFPQSGIQLFRDYYDGFQDDVDLPILVTDGLIDDDLPGEVGDDMENVWATAPAAAGPGVEFFRESYEAEWGDSAGVFNAEAYDAAATLVLANAAAGDNDGTAIRDAIRPVTDPGGELITPENLAEGVELAAAGEEIEYQGAASEVIFDDNGDVASASYDISRVVDGVFEVQETVEVEN</sequence>
<evidence type="ECO:0000256" key="1">
    <source>
        <dbReference type="ARBA" id="ARBA00022729"/>
    </source>
</evidence>
<organism evidence="3 4">
    <name type="scientific">Halorubrum vacuolatum</name>
    <name type="common">Natronobacterium vacuolatum</name>
    <dbReference type="NCBI Taxonomy" id="63740"/>
    <lineage>
        <taxon>Archaea</taxon>
        <taxon>Methanobacteriati</taxon>
        <taxon>Methanobacteriota</taxon>
        <taxon>Stenosarchaea group</taxon>
        <taxon>Halobacteria</taxon>
        <taxon>Halobacteriales</taxon>
        <taxon>Haloferacaceae</taxon>
        <taxon>Halorubrum</taxon>
    </lineage>
</organism>
<accession>A0A238X9E0</accession>